<dbReference type="NCBIfam" id="TIGR02532">
    <property type="entry name" value="IV_pilin_GFxxxE"/>
    <property type="match status" value="1"/>
</dbReference>
<evidence type="ECO:0000256" key="2">
    <source>
        <dbReference type="ARBA" id="ARBA00004418"/>
    </source>
</evidence>
<evidence type="ECO:0000256" key="5">
    <source>
        <dbReference type="SAM" id="Phobius"/>
    </source>
</evidence>
<keyword evidence="5" id="KW-1133">Transmembrane helix</keyword>
<keyword evidence="3" id="KW-0574">Periplasm</keyword>
<sequence length="124" mass="13662">MRRKAFSLVEVMVALAILSITILILSYFGSSFALTRNAQIDTQAQAFARSYFDTLRASWSTRVAFTAGTPPSVALPSGFRNLTVTTEDLQTIGTQVVLRRVTIQFTGPQNRAYRFVTEVAGPPQ</sequence>
<dbReference type="GO" id="GO:0009279">
    <property type="term" value="C:cell outer membrane"/>
    <property type="evidence" value="ECO:0007669"/>
    <property type="project" value="UniProtKB-SubCell"/>
</dbReference>
<keyword evidence="4" id="KW-0998">Cell outer membrane</keyword>
<organism evidence="6 7">
    <name type="scientific">Meiothermus taiwanensis</name>
    <dbReference type="NCBI Taxonomy" id="172827"/>
    <lineage>
        <taxon>Bacteria</taxon>
        <taxon>Thermotogati</taxon>
        <taxon>Deinococcota</taxon>
        <taxon>Deinococci</taxon>
        <taxon>Thermales</taxon>
        <taxon>Thermaceae</taxon>
        <taxon>Meiothermus</taxon>
    </lineage>
</organism>
<reference evidence="6 7" key="1">
    <citation type="submission" date="2018-08" db="EMBL/GenBank/DDBJ databases">
        <title>Meiothermus cateniformans JCM 15151 genome sequencing project.</title>
        <authorList>
            <person name="Da Costa M.S."/>
            <person name="Albuquerque L."/>
            <person name="Raposo P."/>
            <person name="Froufe H.J.C."/>
            <person name="Barroso C.S."/>
            <person name="Egas C."/>
        </authorList>
    </citation>
    <scope>NUCLEOTIDE SEQUENCE [LARGE SCALE GENOMIC DNA]</scope>
    <source>
        <strain evidence="6 7">JCM 15151</strain>
    </source>
</reference>
<evidence type="ECO:0000256" key="1">
    <source>
        <dbReference type="ARBA" id="ARBA00004203"/>
    </source>
</evidence>
<protein>
    <submittedName>
        <fullName evidence="6">Type IV pilus modification protein PilV</fullName>
    </submittedName>
</protein>
<dbReference type="Pfam" id="PF07963">
    <property type="entry name" value="N_methyl"/>
    <property type="match status" value="1"/>
</dbReference>
<evidence type="ECO:0000256" key="3">
    <source>
        <dbReference type="ARBA" id="ARBA00022764"/>
    </source>
</evidence>
<evidence type="ECO:0000313" key="7">
    <source>
        <dbReference type="Proteomes" id="UP000266089"/>
    </source>
</evidence>
<dbReference type="InterPro" id="IPR012902">
    <property type="entry name" value="N_methyl_site"/>
</dbReference>
<feature type="transmembrane region" description="Helical" evidence="5">
    <location>
        <begin position="7"/>
        <end position="28"/>
    </location>
</feature>
<dbReference type="InterPro" id="IPR045584">
    <property type="entry name" value="Pilin-like"/>
</dbReference>
<accession>A0A399E3I4</accession>
<comment type="subcellular location">
    <subcellularLocation>
        <location evidence="1">Cell outer membrane</location>
        <topology evidence="1">Single-pass membrane protein</topology>
    </subcellularLocation>
    <subcellularLocation>
        <location evidence="2">Periplasm</location>
    </subcellularLocation>
</comment>
<dbReference type="AlphaFoldDB" id="A0A399E3I4"/>
<keyword evidence="5" id="KW-0472">Membrane</keyword>
<dbReference type="RefSeq" id="WP_027887004.1">
    <property type="nucleotide sequence ID" value="NZ_JBHSXZ010000027.1"/>
</dbReference>
<dbReference type="GO" id="GO:0042597">
    <property type="term" value="C:periplasmic space"/>
    <property type="evidence" value="ECO:0007669"/>
    <property type="project" value="UniProtKB-SubCell"/>
</dbReference>
<dbReference type="EMBL" id="QWKX01000007">
    <property type="protein sequence ID" value="RIH79257.1"/>
    <property type="molecule type" value="Genomic_DNA"/>
</dbReference>
<dbReference type="OrthoDB" id="34353at2"/>
<comment type="caution">
    <text evidence="6">The sequence shown here is derived from an EMBL/GenBank/DDBJ whole genome shotgun (WGS) entry which is preliminary data.</text>
</comment>
<dbReference type="SUPFAM" id="SSF54523">
    <property type="entry name" value="Pili subunits"/>
    <property type="match status" value="1"/>
</dbReference>
<evidence type="ECO:0000256" key="4">
    <source>
        <dbReference type="ARBA" id="ARBA00023237"/>
    </source>
</evidence>
<dbReference type="Proteomes" id="UP000266089">
    <property type="component" value="Unassembled WGS sequence"/>
</dbReference>
<keyword evidence="5" id="KW-0812">Transmembrane</keyword>
<proteinExistence type="predicted"/>
<name>A0A399E3I4_9DEIN</name>
<evidence type="ECO:0000313" key="6">
    <source>
        <dbReference type="EMBL" id="RIH79257.1"/>
    </source>
</evidence>
<gene>
    <name evidence="6" type="ORF">Mcate_00431</name>
</gene>